<dbReference type="RefSeq" id="XP_030044085.1">
    <property type="nucleotide sequence ID" value="XM_030188225.1"/>
</dbReference>
<keyword evidence="8" id="KW-0675">Receptor</keyword>
<dbReference type="GO" id="GO:0031295">
    <property type="term" value="P:T cell costimulation"/>
    <property type="evidence" value="ECO:0007669"/>
    <property type="project" value="TreeGrafter"/>
</dbReference>
<dbReference type="InterPro" id="IPR007110">
    <property type="entry name" value="Ig-like_dom"/>
</dbReference>
<evidence type="ECO:0000256" key="11">
    <source>
        <dbReference type="SAM" id="Phobius"/>
    </source>
</evidence>
<keyword evidence="2" id="KW-1003">Cell membrane</keyword>
<keyword evidence="3 11" id="KW-0812">Transmembrane</keyword>
<dbReference type="AlphaFoldDB" id="A0A6P7X0L4"/>
<dbReference type="InterPro" id="IPR013106">
    <property type="entry name" value="Ig_V-set"/>
</dbReference>
<evidence type="ECO:0000256" key="5">
    <source>
        <dbReference type="ARBA" id="ARBA00022989"/>
    </source>
</evidence>
<accession>A0A6P7X0L4</accession>
<dbReference type="SUPFAM" id="SSF48726">
    <property type="entry name" value="Immunoglobulin"/>
    <property type="match status" value="2"/>
</dbReference>
<name>A0A6P7X0L4_9AMPH</name>
<gene>
    <name evidence="14" type="primary">LOC115458336</name>
</gene>
<proteinExistence type="predicted"/>
<dbReference type="PANTHER" id="PTHR25466:SF9">
    <property type="entry name" value="FIBRONECTIN TYPE-III DOMAIN-CONTAINING PROTEIN"/>
    <property type="match status" value="1"/>
</dbReference>
<sequence>MLRLEKKMSLKVLHTLSGISLLVLISNLEVSAQHPRFDVFQPESVSAVVGESVTLPCSFSYPRDFGPIRNVNVYWRINTFHGDFIYSHTEESTRQDYRGRIFLDGDPLRENTASIRITDLRETDSERYFCRVKVIGSGGRTEQWQNFSGTALRVSVSARDPRCQVFQSRLLSAGVGKSIVLRCDFNCSQEIEPLEDAKVYWRINSSRGNFIYNHSEGFTRQDFRGRISLVGDPQSEKIASIRIRDLKIRDSNSYFCRVHLTGNDGRTEQLQTDKGVKLRVSAAGMATTMAPNVTMEREAKDTWQLHRTDVIILAAVTSVFKLGICLMAGFCFRWHIGGKPAAPLIPPGLRQVSGHGGE</sequence>
<dbReference type="Pfam" id="PF07686">
    <property type="entry name" value="V-set"/>
    <property type="match status" value="2"/>
</dbReference>
<dbReference type="Proteomes" id="UP000515156">
    <property type="component" value="Chromosome 14"/>
</dbReference>
<keyword evidence="9" id="KW-0325">Glycoprotein</keyword>
<evidence type="ECO:0000259" key="12">
    <source>
        <dbReference type="PROSITE" id="PS50835"/>
    </source>
</evidence>
<organism evidence="13 14">
    <name type="scientific">Microcaecilia unicolor</name>
    <dbReference type="NCBI Taxonomy" id="1415580"/>
    <lineage>
        <taxon>Eukaryota</taxon>
        <taxon>Metazoa</taxon>
        <taxon>Chordata</taxon>
        <taxon>Craniata</taxon>
        <taxon>Vertebrata</taxon>
        <taxon>Euteleostomi</taxon>
        <taxon>Amphibia</taxon>
        <taxon>Gymnophiona</taxon>
        <taxon>Siphonopidae</taxon>
        <taxon>Microcaecilia</taxon>
    </lineage>
</organism>
<evidence type="ECO:0000256" key="7">
    <source>
        <dbReference type="ARBA" id="ARBA00023157"/>
    </source>
</evidence>
<dbReference type="OrthoDB" id="6152887at2759"/>
<dbReference type="KEGG" id="muo:115458336"/>
<keyword evidence="10" id="KW-0393">Immunoglobulin domain</keyword>
<evidence type="ECO:0000256" key="6">
    <source>
        <dbReference type="ARBA" id="ARBA00023136"/>
    </source>
</evidence>
<evidence type="ECO:0000256" key="2">
    <source>
        <dbReference type="ARBA" id="ARBA00022475"/>
    </source>
</evidence>
<keyword evidence="6 11" id="KW-0472">Membrane</keyword>
<evidence type="ECO:0000256" key="8">
    <source>
        <dbReference type="ARBA" id="ARBA00023170"/>
    </source>
</evidence>
<evidence type="ECO:0000256" key="9">
    <source>
        <dbReference type="ARBA" id="ARBA00023180"/>
    </source>
</evidence>
<dbReference type="InterPro" id="IPR013783">
    <property type="entry name" value="Ig-like_fold"/>
</dbReference>
<keyword evidence="13" id="KW-1185">Reference proteome</keyword>
<comment type="subcellular location">
    <subcellularLocation>
        <location evidence="1">Cell membrane</location>
        <topology evidence="1">Single-pass type I membrane protein</topology>
    </subcellularLocation>
</comment>
<protein>
    <submittedName>
        <fullName evidence="14">Uncharacterized protein LOC115458336</fullName>
    </submittedName>
</protein>
<evidence type="ECO:0000313" key="13">
    <source>
        <dbReference type="Proteomes" id="UP000515156"/>
    </source>
</evidence>
<dbReference type="GO" id="GO:0042102">
    <property type="term" value="P:positive regulation of T cell proliferation"/>
    <property type="evidence" value="ECO:0007669"/>
    <property type="project" value="TreeGrafter"/>
</dbReference>
<evidence type="ECO:0000256" key="4">
    <source>
        <dbReference type="ARBA" id="ARBA00022729"/>
    </source>
</evidence>
<keyword evidence="7" id="KW-1015">Disulfide bond</keyword>
<dbReference type="GO" id="GO:0006955">
    <property type="term" value="P:immune response"/>
    <property type="evidence" value="ECO:0007669"/>
    <property type="project" value="TreeGrafter"/>
</dbReference>
<dbReference type="SMART" id="SM00409">
    <property type="entry name" value="IG"/>
    <property type="match status" value="2"/>
</dbReference>
<dbReference type="GO" id="GO:0009897">
    <property type="term" value="C:external side of plasma membrane"/>
    <property type="evidence" value="ECO:0007669"/>
    <property type="project" value="TreeGrafter"/>
</dbReference>
<keyword evidence="4" id="KW-0732">Signal</keyword>
<dbReference type="InterPro" id="IPR051713">
    <property type="entry name" value="T-cell_Activation_Regulation"/>
</dbReference>
<feature type="domain" description="Ig-like" evidence="12">
    <location>
        <begin position="35"/>
        <end position="148"/>
    </location>
</feature>
<feature type="transmembrane region" description="Helical" evidence="11">
    <location>
        <begin position="310"/>
        <end position="332"/>
    </location>
</feature>
<dbReference type="PROSITE" id="PS50835">
    <property type="entry name" value="IG_LIKE"/>
    <property type="match status" value="2"/>
</dbReference>
<keyword evidence="5 11" id="KW-1133">Transmembrane helix</keyword>
<dbReference type="InParanoid" id="A0A6P7X0L4"/>
<reference evidence="14" key="1">
    <citation type="submission" date="2025-08" db="UniProtKB">
        <authorList>
            <consortium name="RefSeq"/>
        </authorList>
    </citation>
    <scope>IDENTIFICATION</scope>
</reference>
<feature type="domain" description="Ig-like" evidence="12">
    <location>
        <begin position="161"/>
        <end position="273"/>
    </location>
</feature>
<dbReference type="SMART" id="SM00406">
    <property type="entry name" value="IGv"/>
    <property type="match status" value="2"/>
</dbReference>
<dbReference type="InterPro" id="IPR036179">
    <property type="entry name" value="Ig-like_dom_sf"/>
</dbReference>
<dbReference type="Gene3D" id="2.60.40.10">
    <property type="entry name" value="Immunoglobulins"/>
    <property type="match status" value="2"/>
</dbReference>
<dbReference type="GO" id="GO:0007166">
    <property type="term" value="P:cell surface receptor signaling pathway"/>
    <property type="evidence" value="ECO:0007669"/>
    <property type="project" value="TreeGrafter"/>
</dbReference>
<evidence type="ECO:0000256" key="1">
    <source>
        <dbReference type="ARBA" id="ARBA00004251"/>
    </source>
</evidence>
<dbReference type="PANTHER" id="PTHR25466">
    <property type="entry name" value="T-LYMPHOCYTE ACTIVATION ANTIGEN"/>
    <property type="match status" value="1"/>
</dbReference>
<evidence type="ECO:0000256" key="3">
    <source>
        <dbReference type="ARBA" id="ARBA00022692"/>
    </source>
</evidence>
<dbReference type="GO" id="GO:0042130">
    <property type="term" value="P:negative regulation of T cell proliferation"/>
    <property type="evidence" value="ECO:0007669"/>
    <property type="project" value="TreeGrafter"/>
</dbReference>
<dbReference type="GeneID" id="115458336"/>
<evidence type="ECO:0000256" key="10">
    <source>
        <dbReference type="ARBA" id="ARBA00023319"/>
    </source>
</evidence>
<dbReference type="InterPro" id="IPR003599">
    <property type="entry name" value="Ig_sub"/>
</dbReference>
<dbReference type="GO" id="GO:0071222">
    <property type="term" value="P:cellular response to lipopolysaccharide"/>
    <property type="evidence" value="ECO:0007669"/>
    <property type="project" value="TreeGrafter"/>
</dbReference>
<evidence type="ECO:0000313" key="14">
    <source>
        <dbReference type="RefSeq" id="XP_030044085.1"/>
    </source>
</evidence>